<dbReference type="EMBL" id="UGAB01000002">
    <property type="protein sequence ID" value="STF44880.1"/>
    <property type="molecule type" value="Genomic_DNA"/>
</dbReference>
<evidence type="ECO:0000313" key="1">
    <source>
        <dbReference type="EMBL" id="STF44880.1"/>
    </source>
</evidence>
<protein>
    <submittedName>
        <fullName evidence="1">Uncharacterized protein</fullName>
    </submittedName>
</protein>
<sequence>MSEIDYQALREAAVAIENSGNASKIAGVSDEGHTRRWYWRCWMKLSAWRTQILMLCAELQNWKRGKSSYRTATNPVWPPNK</sequence>
<proteinExistence type="predicted"/>
<gene>
    <name evidence="1" type="ORF">NCTC7928_05630</name>
</gene>
<reference evidence="1 2" key="1">
    <citation type="submission" date="2018-06" db="EMBL/GenBank/DDBJ databases">
        <authorList>
            <consortium name="Pathogen Informatics"/>
            <person name="Doyle S."/>
        </authorList>
    </citation>
    <scope>NUCLEOTIDE SEQUENCE [LARGE SCALE GENOMIC DNA]</scope>
    <source>
        <strain evidence="1 2">NCTC7928</strain>
    </source>
</reference>
<accession>A0A376LLT3</accession>
<evidence type="ECO:0000313" key="2">
    <source>
        <dbReference type="Proteomes" id="UP000254877"/>
    </source>
</evidence>
<name>A0A376LLT3_ECOLX</name>
<dbReference type="Proteomes" id="UP000254877">
    <property type="component" value="Unassembled WGS sequence"/>
</dbReference>
<organism evidence="1 2">
    <name type="scientific">Escherichia coli</name>
    <dbReference type="NCBI Taxonomy" id="562"/>
    <lineage>
        <taxon>Bacteria</taxon>
        <taxon>Pseudomonadati</taxon>
        <taxon>Pseudomonadota</taxon>
        <taxon>Gammaproteobacteria</taxon>
        <taxon>Enterobacterales</taxon>
        <taxon>Enterobacteriaceae</taxon>
        <taxon>Escherichia</taxon>
    </lineage>
</organism>
<dbReference type="AlphaFoldDB" id="A0A376LLT3"/>